<evidence type="ECO:0000259" key="10">
    <source>
        <dbReference type="Pfam" id="PF02602"/>
    </source>
</evidence>
<dbReference type="EC" id="4.2.1.75" evidence="3 9"/>
<evidence type="ECO:0000256" key="2">
    <source>
        <dbReference type="ARBA" id="ARBA00008133"/>
    </source>
</evidence>
<dbReference type="GO" id="GO:0004852">
    <property type="term" value="F:uroporphyrinogen-III synthase activity"/>
    <property type="evidence" value="ECO:0007669"/>
    <property type="project" value="UniProtKB-UniRule"/>
</dbReference>
<dbReference type="InterPro" id="IPR039793">
    <property type="entry name" value="UROS/Hem4"/>
</dbReference>
<evidence type="ECO:0000313" key="12">
    <source>
        <dbReference type="Proteomes" id="UP000002770"/>
    </source>
</evidence>
<evidence type="ECO:0000256" key="8">
    <source>
        <dbReference type="ARBA" id="ARBA00048617"/>
    </source>
</evidence>
<dbReference type="Proteomes" id="UP000002770">
    <property type="component" value="Unassembled WGS sequence"/>
</dbReference>
<dbReference type="Pfam" id="PF02602">
    <property type="entry name" value="HEM4"/>
    <property type="match status" value="1"/>
</dbReference>
<dbReference type="OrthoDB" id="9787650at2"/>
<gene>
    <name evidence="11" type="ORF">LDG_8260</name>
</gene>
<evidence type="ECO:0000256" key="4">
    <source>
        <dbReference type="ARBA" id="ARBA00023239"/>
    </source>
</evidence>
<dbReference type="eggNOG" id="COG1587">
    <property type="taxonomic scope" value="Bacteria"/>
</dbReference>
<reference evidence="11 12" key="1">
    <citation type="journal article" date="2011" name="BMC Genomics">
        <title>Insight into cross-talk between intra-amoebal pathogens.</title>
        <authorList>
            <person name="Gimenez G."/>
            <person name="Bertelli C."/>
            <person name="Moliner C."/>
            <person name="Robert C."/>
            <person name="Raoult D."/>
            <person name="Fournier P.E."/>
            <person name="Greub G."/>
        </authorList>
    </citation>
    <scope>NUCLEOTIDE SEQUENCE [LARGE SCALE GENOMIC DNA]</scope>
    <source>
        <strain evidence="11 12">LLAP12</strain>
    </source>
</reference>
<comment type="catalytic activity">
    <reaction evidence="8 9">
        <text>hydroxymethylbilane = uroporphyrinogen III + H2O</text>
        <dbReference type="Rhea" id="RHEA:18965"/>
        <dbReference type="ChEBI" id="CHEBI:15377"/>
        <dbReference type="ChEBI" id="CHEBI:57308"/>
        <dbReference type="ChEBI" id="CHEBI:57845"/>
        <dbReference type="EC" id="4.2.1.75"/>
    </reaction>
</comment>
<dbReference type="GO" id="GO:0006780">
    <property type="term" value="P:uroporphyrinogen III biosynthetic process"/>
    <property type="evidence" value="ECO:0007669"/>
    <property type="project" value="UniProtKB-UniRule"/>
</dbReference>
<evidence type="ECO:0000256" key="3">
    <source>
        <dbReference type="ARBA" id="ARBA00013109"/>
    </source>
</evidence>
<dbReference type="GO" id="GO:0006782">
    <property type="term" value="P:protoporphyrinogen IX biosynthetic process"/>
    <property type="evidence" value="ECO:0007669"/>
    <property type="project" value="UniProtKB-UniRule"/>
</dbReference>
<organism evidence="11 12">
    <name type="scientific">Legionella drancourtii LLAP12</name>
    <dbReference type="NCBI Taxonomy" id="658187"/>
    <lineage>
        <taxon>Bacteria</taxon>
        <taxon>Pseudomonadati</taxon>
        <taxon>Pseudomonadota</taxon>
        <taxon>Gammaproteobacteria</taxon>
        <taxon>Legionellales</taxon>
        <taxon>Legionellaceae</taxon>
        <taxon>Legionella</taxon>
    </lineage>
</organism>
<keyword evidence="12" id="KW-1185">Reference proteome</keyword>
<keyword evidence="4 9" id="KW-0456">Lyase</keyword>
<evidence type="ECO:0000256" key="7">
    <source>
        <dbReference type="ARBA" id="ARBA00040167"/>
    </source>
</evidence>
<dbReference type="PANTHER" id="PTHR38042">
    <property type="entry name" value="UROPORPHYRINOGEN-III SYNTHASE, CHLOROPLASTIC"/>
    <property type="match status" value="1"/>
</dbReference>
<dbReference type="SUPFAM" id="SSF69618">
    <property type="entry name" value="HemD-like"/>
    <property type="match status" value="1"/>
</dbReference>
<dbReference type="Gene3D" id="3.40.50.10090">
    <property type="match status" value="2"/>
</dbReference>
<evidence type="ECO:0000256" key="9">
    <source>
        <dbReference type="RuleBase" id="RU366031"/>
    </source>
</evidence>
<comment type="function">
    <text evidence="6 9">Catalyzes cyclization of the linear tetrapyrrole, hydroxymethylbilane, to the macrocyclic uroporphyrinogen III.</text>
</comment>
<dbReference type="AlphaFoldDB" id="G9ESI6"/>
<sequence length="251" mass="28001">MSRSLHGLRVLNTRPQGQAELLSNAIRAADGVVLELPTLAIEATPDWLSTLPDLKKVDQAIFVSANAVEQCFTQLQQAGFRWPATIRVIAIGQGCAAALKKFNIPIHAMPEIADSEHLLTLSSLLQPQKQNILIFKGAGGRALIEETLLNKGVNLLALNVYQRVMPKINHQFVKSIWRDDLVDIILLTSEQSMHHLFKLFEKDAHHWLRQKTCLVISERLAQIASSLGMSTIIRSHPDGMMNALFDYVIKD</sequence>
<dbReference type="InParanoid" id="G9ESI6"/>
<dbReference type="EMBL" id="JH413843">
    <property type="protein sequence ID" value="EHL29967.1"/>
    <property type="molecule type" value="Genomic_DNA"/>
</dbReference>
<proteinExistence type="inferred from homology"/>
<evidence type="ECO:0000256" key="1">
    <source>
        <dbReference type="ARBA" id="ARBA00004772"/>
    </source>
</evidence>
<dbReference type="RefSeq" id="WP_006872142.1">
    <property type="nucleotide sequence ID" value="NZ_JH413843.1"/>
</dbReference>
<dbReference type="InterPro" id="IPR036108">
    <property type="entry name" value="4pyrrol_syn_uPrphyn_synt_sf"/>
</dbReference>
<evidence type="ECO:0000256" key="5">
    <source>
        <dbReference type="ARBA" id="ARBA00023244"/>
    </source>
</evidence>
<feature type="domain" description="Tetrapyrrole biosynthesis uroporphyrinogen III synthase" evidence="10">
    <location>
        <begin position="22"/>
        <end position="236"/>
    </location>
</feature>
<name>G9ESI6_9GAMM</name>
<dbReference type="CDD" id="cd06578">
    <property type="entry name" value="HemD"/>
    <property type="match status" value="1"/>
</dbReference>
<keyword evidence="5 9" id="KW-0627">Porphyrin biosynthesis</keyword>
<dbReference type="PANTHER" id="PTHR38042:SF1">
    <property type="entry name" value="UROPORPHYRINOGEN-III SYNTHASE, CHLOROPLASTIC"/>
    <property type="match status" value="1"/>
</dbReference>
<accession>G9ESI6</accession>
<comment type="similarity">
    <text evidence="2 9">Belongs to the uroporphyrinogen-III synthase family.</text>
</comment>
<dbReference type="HOGENOM" id="CLU_011276_9_4_6"/>
<evidence type="ECO:0000256" key="6">
    <source>
        <dbReference type="ARBA" id="ARBA00037589"/>
    </source>
</evidence>
<protein>
    <recommendedName>
        <fullName evidence="7 9">Uroporphyrinogen-III synthase</fullName>
        <ecNumber evidence="3 9">4.2.1.75</ecNumber>
    </recommendedName>
</protein>
<dbReference type="InterPro" id="IPR003754">
    <property type="entry name" value="4pyrrol_synth_uPrphyn_synth"/>
</dbReference>
<dbReference type="STRING" id="658187.LDG_8260"/>
<dbReference type="UniPathway" id="UPA00251">
    <property type="reaction ID" value="UER00320"/>
</dbReference>
<dbReference type="FunCoup" id="G9ESI6">
    <property type="interactions" value="124"/>
</dbReference>
<evidence type="ECO:0000313" key="11">
    <source>
        <dbReference type="EMBL" id="EHL29967.1"/>
    </source>
</evidence>
<comment type="pathway">
    <text evidence="1 9">Porphyrin-containing compound metabolism; protoporphyrin-IX biosynthesis; coproporphyrinogen-III from 5-aminolevulinate: step 3/4.</text>
</comment>